<keyword evidence="6" id="KW-1185">Reference proteome</keyword>
<dbReference type="EMBL" id="SMAI01000017">
    <property type="protein sequence ID" value="TCT01729.1"/>
    <property type="molecule type" value="Genomic_DNA"/>
</dbReference>
<dbReference type="AlphaFoldDB" id="A0A4R3LQ89"/>
<reference evidence="5 6" key="1">
    <citation type="submission" date="2019-03" db="EMBL/GenBank/DDBJ databases">
        <title>Genomic Encyclopedia of Type Strains, Phase IV (KMG-IV): sequencing the most valuable type-strain genomes for metagenomic binning, comparative biology and taxonomic classification.</title>
        <authorList>
            <person name="Goeker M."/>
        </authorList>
    </citation>
    <scope>NUCLEOTIDE SEQUENCE [LARGE SCALE GENOMIC DNA]</scope>
    <source>
        <strain evidence="5 6">DSM 9035</strain>
    </source>
</reference>
<dbReference type="GO" id="GO:0007165">
    <property type="term" value="P:signal transduction"/>
    <property type="evidence" value="ECO:0007669"/>
    <property type="project" value="InterPro"/>
</dbReference>
<dbReference type="GO" id="GO:0006935">
    <property type="term" value="P:chemotaxis"/>
    <property type="evidence" value="ECO:0007669"/>
    <property type="project" value="InterPro"/>
</dbReference>
<dbReference type="GO" id="GO:0005829">
    <property type="term" value="C:cytosol"/>
    <property type="evidence" value="ECO:0007669"/>
    <property type="project" value="TreeGrafter"/>
</dbReference>
<dbReference type="PANTHER" id="PTHR22617:SF45">
    <property type="entry name" value="CHEMOTAXIS PROTEIN CHEW"/>
    <property type="match status" value="1"/>
</dbReference>
<dbReference type="SMART" id="SM00260">
    <property type="entry name" value="CheW"/>
    <property type="match status" value="3"/>
</dbReference>
<dbReference type="Gene3D" id="2.40.50.180">
    <property type="entry name" value="CheA-289, Domain 4"/>
    <property type="match status" value="3"/>
</dbReference>
<feature type="domain" description="CheW-like" evidence="4">
    <location>
        <begin position="14"/>
        <end position="156"/>
    </location>
</feature>
<accession>A0A4R3LQ89</accession>
<comment type="caution">
    <text evidence="5">The sequence shown here is derived from an EMBL/GenBank/DDBJ whole genome shotgun (WGS) entry which is preliminary data.</text>
</comment>
<dbReference type="SUPFAM" id="SSF50341">
    <property type="entry name" value="CheW-like"/>
    <property type="match status" value="3"/>
</dbReference>
<dbReference type="PANTHER" id="PTHR22617">
    <property type="entry name" value="CHEMOTAXIS SENSOR HISTIDINE KINASE-RELATED"/>
    <property type="match status" value="1"/>
</dbReference>
<gene>
    <name evidence="5" type="ORF">EDC64_11782</name>
</gene>
<dbReference type="Pfam" id="PF01584">
    <property type="entry name" value="CheW"/>
    <property type="match status" value="3"/>
</dbReference>
<dbReference type="InterPro" id="IPR039315">
    <property type="entry name" value="CheW"/>
</dbReference>
<name>A0A4R3LQ89_9HYPH</name>
<comment type="subcellular location">
    <subcellularLocation>
        <location evidence="1">Cytoplasm</location>
    </subcellularLocation>
</comment>
<dbReference type="Gene3D" id="2.30.30.40">
    <property type="entry name" value="SH3 Domains"/>
    <property type="match status" value="3"/>
</dbReference>
<dbReference type="InterPro" id="IPR002545">
    <property type="entry name" value="CheW-lke_dom"/>
</dbReference>
<dbReference type="PROSITE" id="PS50851">
    <property type="entry name" value="CHEW"/>
    <property type="match status" value="3"/>
</dbReference>
<dbReference type="Proteomes" id="UP000294664">
    <property type="component" value="Unassembled WGS sequence"/>
</dbReference>
<feature type="domain" description="CheW-like" evidence="4">
    <location>
        <begin position="349"/>
        <end position="491"/>
    </location>
</feature>
<sequence length="506" mass="53318">MADPAPDAPGPGGRRRFLTFRSDARLYALPVEKVRAIVPVPPVARVPMAPPSLLGIGNLRGAAVPVVSLRALLAGGREGVAAGIALVLDGGAPVALAVDRVEGLVTVAAGDIETRTARLAALPGEQLDGAFGAGTGDTAPLAKILDIAGLIGNAFTQRTLERSRPPAGTRPAAAEPVQATVQRARMITFEVASQDYALSLADAREVVPAPKHLTRLPHAEALVLGMMAHRGTLLPLFSLRGLLGLPQSEPSDGAKVVVTRVRGATVGLLVDRLRDVMPVDPTLLEPMPAALAARTGGETRIGSIYRAEAGRRLILVLTPETLFGEDVMQRLAMETGSGPSAAEAEPVAPLHVVVFRLGDDEFGLPVACVEEVAAVPERLTRVPRTPAFLEGVVNLRGEVLPVIDQRRRFGMPALETAAGRRLVVVRTARHRAGLIVDSVVQVLRSSQDRIAPAPDLAGEDNRLVHGVVNLPAEGRMVLLLDPQELLTRTEQGLLEAFAARKKPVRG</sequence>
<evidence type="ECO:0000259" key="4">
    <source>
        <dbReference type="PROSITE" id="PS50851"/>
    </source>
</evidence>
<dbReference type="RefSeq" id="WP_132035029.1">
    <property type="nucleotide sequence ID" value="NZ_SMAI01000017.1"/>
</dbReference>
<protein>
    <recommendedName>
        <fullName evidence="2">Chemotaxis protein CheW</fullName>
    </recommendedName>
</protein>
<dbReference type="OrthoDB" id="3291462at2"/>
<dbReference type="InterPro" id="IPR036061">
    <property type="entry name" value="CheW-like_dom_sf"/>
</dbReference>
<evidence type="ECO:0000313" key="6">
    <source>
        <dbReference type="Proteomes" id="UP000294664"/>
    </source>
</evidence>
<evidence type="ECO:0000256" key="1">
    <source>
        <dbReference type="ARBA" id="ARBA00004496"/>
    </source>
</evidence>
<evidence type="ECO:0000256" key="2">
    <source>
        <dbReference type="ARBA" id="ARBA00021483"/>
    </source>
</evidence>
<evidence type="ECO:0000313" key="5">
    <source>
        <dbReference type="EMBL" id="TCT01729.1"/>
    </source>
</evidence>
<keyword evidence="3" id="KW-0963">Cytoplasm</keyword>
<dbReference type="CDD" id="cd00732">
    <property type="entry name" value="CheW"/>
    <property type="match status" value="1"/>
</dbReference>
<proteinExistence type="predicted"/>
<feature type="domain" description="CheW-like" evidence="4">
    <location>
        <begin position="183"/>
        <end position="328"/>
    </location>
</feature>
<organism evidence="5 6">
    <name type="scientific">Aquabacter spiritensis</name>
    <dbReference type="NCBI Taxonomy" id="933073"/>
    <lineage>
        <taxon>Bacteria</taxon>
        <taxon>Pseudomonadati</taxon>
        <taxon>Pseudomonadota</taxon>
        <taxon>Alphaproteobacteria</taxon>
        <taxon>Hyphomicrobiales</taxon>
        <taxon>Xanthobacteraceae</taxon>
        <taxon>Aquabacter</taxon>
    </lineage>
</organism>
<evidence type="ECO:0000256" key="3">
    <source>
        <dbReference type="ARBA" id="ARBA00022490"/>
    </source>
</evidence>